<evidence type="ECO:0000313" key="3">
    <source>
        <dbReference type="Proteomes" id="UP000294894"/>
    </source>
</evidence>
<dbReference type="Gene3D" id="3.10.129.10">
    <property type="entry name" value="Hotdog Thioesterase"/>
    <property type="match status" value="1"/>
</dbReference>
<dbReference type="InterPro" id="IPR029069">
    <property type="entry name" value="HotDog_dom_sf"/>
</dbReference>
<gene>
    <name evidence="2" type="ORF">EXE57_11555</name>
</gene>
<dbReference type="AlphaFoldDB" id="A0A4P7GM65"/>
<keyword evidence="3" id="KW-1185">Reference proteome</keyword>
<organism evidence="2 3">
    <name type="scientific">Nocardioides euryhalodurans</name>
    <dbReference type="NCBI Taxonomy" id="2518370"/>
    <lineage>
        <taxon>Bacteria</taxon>
        <taxon>Bacillati</taxon>
        <taxon>Actinomycetota</taxon>
        <taxon>Actinomycetes</taxon>
        <taxon>Propionibacteriales</taxon>
        <taxon>Nocardioidaceae</taxon>
        <taxon>Nocardioides</taxon>
    </lineage>
</organism>
<name>A0A4P7GM65_9ACTN</name>
<dbReference type="KEGG" id="noy:EXE57_11555"/>
<accession>A0A4P7GM65</accession>
<sequence length="153" mass="16583">MAARGAGGGRGVSGADWDQQLADLVGAVGTRLRERTDTVERRHLEDFLAAVDEVDPGSADDEVPPTYVACFLDEPPPLPEAWACGHGWLNGGDRFEHHHPVRVGDTLTSATRLVDVVGKEGRSGRMAILTFETDFVDAEGRTAVRHVGTRIRR</sequence>
<proteinExistence type="predicted"/>
<evidence type="ECO:0000313" key="2">
    <source>
        <dbReference type="EMBL" id="QBR92841.1"/>
    </source>
</evidence>
<dbReference type="InterPro" id="IPR039569">
    <property type="entry name" value="FAS1-like_DH_region"/>
</dbReference>
<reference evidence="2 3" key="1">
    <citation type="submission" date="2019-03" db="EMBL/GenBank/DDBJ databases">
        <title>Three New Species of Nocardioides, Nocardioides euryhalodurans sp. nov., Nocardioides seonyuensis sp. nov. and Nocardioides eburneoflavus sp. nov., Iolated from Soil.</title>
        <authorList>
            <person name="Roh S.G."/>
            <person name="Lee C."/>
            <person name="Kim M.-K."/>
            <person name="Kim S.B."/>
        </authorList>
    </citation>
    <scope>NUCLEOTIDE SEQUENCE [LARGE SCALE GENOMIC DNA]</scope>
    <source>
        <strain evidence="2 3">MMS17-SY117</strain>
    </source>
</reference>
<dbReference type="Proteomes" id="UP000294894">
    <property type="component" value="Chromosome"/>
</dbReference>
<evidence type="ECO:0000259" key="1">
    <source>
        <dbReference type="Pfam" id="PF13452"/>
    </source>
</evidence>
<dbReference type="EMBL" id="CP038267">
    <property type="protein sequence ID" value="QBR92841.1"/>
    <property type="molecule type" value="Genomic_DNA"/>
</dbReference>
<dbReference type="Pfam" id="PF13452">
    <property type="entry name" value="FAS1_DH_region"/>
    <property type="match status" value="1"/>
</dbReference>
<feature type="domain" description="FAS1-like dehydratase" evidence="1">
    <location>
        <begin position="27"/>
        <end position="143"/>
    </location>
</feature>
<protein>
    <recommendedName>
        <fullName evidence="1">FAS1-like dehydratase domain-containing protein</fullName>
    </recommendedName>
</protein>
<dbReference type="SUPFAM" id="SSF54637">
    <property type="entry name" value="Thioesterase/thiol ester dehydrase-isomerase"/>
    <property type="match status" value="1"/>
</dbReference>
<dbReference type="OrthoDB" id="9800237at2"/>